<dbReference type="SMART" id="SM00729">
    <property type="entry name" value="Elp3"/>
    <property type="match status" value="1"/>
</dbReference>
<feature type="domain" description="Radical SAM core" evidence="11">
    <location>
        <begin position="81"/>
        <end position="295"/>
    </location>
</feature>
<dbReference type="PROSITE" id="PS51918">
    <property type="entry name" value="RADICAL_SAM"/>
    <property type="match status" value="1"/>
</dbReference>
<keyword evidence="6 9" id="KW-0408">Iron</keyword>
<comment type="function">
    <text evidence="9">Catalyzes the radical-mediated insertion of two sulfur atoms into the C-6 and C-8 positions of the octanoyl moiety bound to the lipoyl domains of lipoate-dependent enzymes, thereby converting the octanoylated domains into lipoylated derivatives.</text>
</comment>
<reference evidence="12" key="1">
    <citation type="journal article" date="2019" name="PLoS Negl. Trop. Dis.">
        <title>Revisiting the worldwide diversity of Leptospira species in the environment.</title>
        <authorList>
            <person name="Vincent A.T."/>
            <person name="Schiettekatte O."/>
            <person name="Bourhy P."/>
            <person name="Veyrier F.J."/>
            <person name="Picardeau M."/>
        </authorList>
    </citation>
    <scope>NUCLEOTIDE SEQUENCE [LARGE SCALE GENOMIC DNA]</scope>
    <source>
        <strain evidence="12">201702451</strain>
    </source>
</reference>
<evidence type="ECO:0000256" key="8">
    <source>
        <dbReference type="ARBA" id="ARBA00047326"/>
    </source>
</evidence>
<dbReference type="GO" id="GO:0016992">
    <property type="term" value="F:lipoate synthase activity"/>
    <property type="evidence" value="ECO:0007669"/>
    <property type="project" value="UniProtKB-UniRule"/>
</dbReference>
<proteinExistence type="inferred from homology"/>
<dbReference type="InterPro" id="IPR006638">
    <property type="entry name" value="Elp3/MiaA/NifB-like_rSAM"/>
</dbReference>
<evidence type="ECO:0000256" key="2">
    <source>
        <dbReference type="ARBA" id="ARBA00022490"/>
    </source>
</evidence>
<dbReference type="HAMAP" id="MF_00206">
    <property type="entry name" value="Lipoyl_synth"/>
    <property type="match status" value="1"/>
</dbReference>
<comment type="pathway">
    <text evidence="9">Protein modification; protein lipoylation via endogenous pathway; protein N(6)-(lipoyl)lysine from octanoyl-[acyl-carrier-protein]: step 2/2.</text>
</comment>
<keyword evidence="1 9" id="KW-0004">4Fe-4S</keyword>
<feature type="binding site" evidence="9">
    <location>
        <position position="74"/>
    </location>
    <ligand>
        <name>[4Fe-4S] cluster</name>
        <dbReference type="ChEBI" id="CHEBI:49883"/>
        <label>1</label>
    </ligand>
</feature>
<evidence type="ECO:0000256" key="6">
    <source>
        <dbReference type="ARBA" id="ARBA00023004"/>
    </source>
</evidence>
<evidence type="ECO:0000256" key="7">
    <source>
        <dbReference type="ARBA" id="ARBA00023014"/>
    </source>
</evidence>
<evidence type="ECO:0000256" key="9">
    <source>
        <dbReference type="HAMAP-Rule" id="MF_00206"/>
    </source>
</evidence>
<keyword evidence="13" id="KW-1185">Reference proteome</keyword>
<name>A0A4Z0ZVI9_9LEPT</name>
<gene>
    <name evidence="9 12" type="primary">lipA</name>
    <name evidence="12" type="ORF">EHQ62_06360</name>
</gene>
<dbReference type="EMBL" id="RQGH01000011">
    <property type="protein sequence ID" value="TGL72540.1"/>
    <property type="molecule type" value="Genomic_DNA"/>
</dbReference>
<keyword evidence="4 9" id="KW-0949">S-adenosyl-L-methionine</keyword>
<dbReference type="InterPro" id="IPR007197">
    <property type="entry name" value="rSAM"/>
</dbReference>
<dbReference type="SUPFAM" id="SSF102114">
    <property type="entry name" value="Radical SAM enzymes"/>
    <property type="match status" value="1"/>
</dbReference>
<dbReference type="GO" id="GO:0009249">
    <property type="term" value="P:protein lipoylation"/>
    <property type="evidence" value="ECO:0007669"/>
    <property type="project" value="UniProtKB-UniRule"/>
</dbReference>
<dbReference type="AlphaFoldDB" id="A0A4Z0ZVI9"/>
<comment type="subcellular location">
    <subcellularLocation>
        <location evidence="9">Cytoplasm</location>
    </subcellularLocation>
</comment>
<dbReference type="CDD" id="cd01335">
    <property type="entry name" value="Radical_SAM"/>
    <property type="match status" value="1"/>
</dbReference>
<dbReference type="GO" id="GO:0046872">
    <property type="term" value="F:metal ion binding"/>
    <property type="evidence" value="ECO:0007669"/>
    <property type="project" value="UniProtKB-KW"/>
</dbReference>
<dbReference type="PIRSF" id="PIRSF005963">
    <property type="entry name" value="Lipoyl_synth"/>
    <property type="match status" value="1"/>
</dbReference>
<feature type="region of interest" description="Disordered" evidence="10">
    <location>
        <begin position="1"/>
        <end position="33"/>
    </location>
</feature>
<dbReference type="GO" id="GO:0005737">
    <property type="term" value="C:cytoplasm"/>
    <property type="evidence" value="ECO:0007669"/>
    <property type="project" value="UniProtKB-SubCell"/>
</dbReference>
<dbReference type="NCBIfam" id="NF009544">
    <property type="entry name" value="PRK12928.1"/>
    <property type="match status" value="1"/>
</dbReference>
<feature type="binding site" evidence="9">
    <location>
        <position position="95"/>
    </location>
    <ligand>
        <name>[4Fe-4S] cluster</name>
        <dbReference type="ChEBI" id="CHEBI:49883"/>
        <label>2</label>
        <note>4Fe-4S-S-AdoMet</note>
    </ligand>
</feature>
<feature type="binding site" evidence="9">
    <location>
        <position position="80"/>
    </location>
    <ligand>
        <name>[4Fe-4S] cluster</name>
        <dbReference type="ChEBI" id="CHEBI:49883"/>
        <label>1</label>
    </ligand>
</feature>
<keyword evidence="5 9" id="KW-0479">Metal-binding</keyword>
<dbReference type="PANTHER" id="PTHR10949">
    <property type="entry name" value="LIPOYL SYNTHASE"/>
    <property type="match status" value="1"/>
</dbReference>
<dbReference type="Proteomes" id="UP000297567">
    <property type="component" value="Unassembled WGS sequence"/>
</dbReference>
<feature type="binding site" evidence="9">
    <location>
        <position position="306"/>
    </location>
    <ligand>
        <name>[4Fe-4S] cluster</name>
        <dbReference type="ChEBI" id="CHEBI:49883"/>
        <label>1</label>
    </ligand>
</feature>
<feature type="binding site" evidence="9">
    <location>
        <position position="102"/>
    </location>
    <ligand>
        <name>[4Fe-4S] cluster</name>
        <dbReference type="ChEBI" id="CHEBI:49883"/>
        <label>2</label>
        <note>4Fe-4S-S-AdoMet</note>
    </ligand>
</feature>
<feature type="binding site" evidence="9">
    <location>
        <position position="99"/>
    </location>
    <ligand>
        <name>[4Fe-4S] cluster</name>
        <dbReference type="ChEBI" id="CHEBI:49883"/>
        <label>2</label>
        <note>4Fe-4S-S-AdoMet</note>
    </ligand>
</feature>
<dbReference type="SFLD" id="SFLDF00271">
    <property type="entry name" value="lipoyl_synthase"/>
    <property type="match status" value="1"/>
</dbReference>
<evidence type="ECO:0000256" key="4">
    <source>
        <dbReference type="ARBA" id="ARBA00022691"/>
    </source>
</evidence>
<dbReference type="NCBIfam" id="NF004019">
    <property type="entry name" value="PRK05481.1"/>
    <property type="match status" value="1"/>
</dbReference>
<dbReference type="EC" id="2.8.1.8" evidence="9"/>
<dbReference type="InterPro" id="IPR058240">
    <property type="entry name" value="rSAM_sf"/>
</dbReference>
<dbReference type="UniPathway" id="UPA00538">
    <property type="reaction ID" value="UER00593"/>
</dbReference>
<dbReference type="FunFam" id="3.20.20.70:FF:000186">
    <property type="entry name" value="Lipoyl synthase"/>
    <property type="match status" value="1"/>
</dbReference>
<evidence type="ECO:0000313" key="12">
    <source>
        <dbReference type="EMBL" id="TGL72540.1"/>
    </source>
</evidence>
<dbReference type="InterPro" id="IPR003698">
    <property type="entry name" value="Lipoyl_synth"/>
</dbReference>
<protein>
    <recommendedName>
        <fullName evidence="9">Lipoyl synthase</fullName>
        <ecNumber evidence="9">2.8.1.8</ecNumber>
    </recommendedName>
    <alternativeName>
        <fullName evidence="9">Lip-syn</fullName>
        <shortName evidence="9">LS</shortName>
    </alternativeName>
    <alternativeName>
        <fullName evidence="9">Lipoate synthase</fullName>
    </alternativeName>
    <alternativeName>
        <fullName evidence="9">Lipoic acid synthase</fullName>
    </alternativeName>
    <alternativeName>
        <fullName evidence="9">Sulfur insertion protein LipA</fullName>
    </alternativeName>
</protein>
<comment type="catalytic activity">
    <reaction evidence="8 9">
        <text>[[Fe-S] cluster scaffold protein carrying a second [4Fe-4S](2+) cluster] + N(6)-octanoyl-L-lysyl-[protein] + 2 oxidized [2Fe-2S]-[ferredoxin] + 2 S-adenosyl-L-methionine + 4 H(+) = [[Fe-S] cluster scaffold protein] + N(6)-[(R)-dihydrolipoyl]-L-lysyl-[protein] + 4 Fe(3+) + 2 hydrogen sulfide + 2 5'-deoxyadenosine + 2 L-methionine + 2 reduced [2Fe-2S]-[ferredoxin]</text>
        <dbReference type="Rhea" id="RHEA:16585"/>
        <dbReference type="Rhea" id="RHEA-COMP:9928"/>
        <dbReference type="Rhea" id="RHEA-COMP:10000"/>
        <dbReference type="Rhea" id="RHEA-COMP:10001"/>
        <dbReference type="Rhea" id="RHEA-COMP:10475"/>
        <dbReference type="Rhea" id="RHEA-COMP:14568"/>
        <dbReference type="Rhea" id="RHEA-COMP:14569"/>
        <dbReference type="ChEBI" id="CHEBI:15378"/>
        <dbReference type="ChEBI" id="CHEBI:17319"/>
        <dbReference type="ChEBI" id="CHEBI:29034"/>
        <dbReference type="ChEBI" id="CHEBI:29919"/>
        <dbReference type="ChEBI" id="CHEBI:33722"/>
        <dbReference type="ChEBI" id="CHEBI:33737"/>
        <dbReference type="ChEBI" id="CHEBI:33738"/>
        <dbReference type="ChEBI" id="CHEBI:57844"/>
        <dbReference type="ChEBI" id="CHEBI:59789"/>
        <dbReference type="ChEBI" id="CHEBI:78809"/>
        <dbReference type="ChEBI" id="CHEBI:83100"/>
        <dbReference type="EC" id="2.8.1.8"/>
    </reaction>
</comment>
<keyword evidence="7 9" id="KW-0411">Iron-sulfur</keyword>
<sequence length="323" mass="36617">MFFHFTKGPHFKKSKEGMNPLKKKPRSKQTNPTKALPDWMKVRVSFPKDSDPLSVVRAEVETRELHTVCESASCPNLNHCWNRKTATYMLAGDICTRRCQYCDVAFGKPKSLDQSEPEKVARSVEALGLKHVVLTAVNRDDLKDGGANHFAETIQKIKTYSPHCTVEVLIPDFKAKEESLQILYAAKPHIINHNIETVERLFPTITPQKNYRRSLEVLAHIAKHGFVTKSGLILGLGESELDIKTCLEDLFAHGVRMLTIGQYLQPGPTHYPVQSFVAPEVFDFWKERAYQIGFKTVASGPLVRSSYHADEYFDFKTENLPTV</sequence>
<organism evidence="12 13">
    <name type="scientific">Leptospira jelokensis</name>
    <dbReference type="NCBI Taxonomy" id="2484931"/>
    <lineage>
        <taxon>Bacteria</taxon>
        <taxon>Pseudomonadati</taxon>
        <taxon>Spirochaetota</taxon>
        <taxon>Spirochaetia</taxon>
        <taxon>Leptospirales</taxon>
        <taxon>Leptospiraceae</taxon>
        <taxon>Leptospira</taxon>
    </lineage>
</organism>
<dbReference type="InterPro" id="IPR013785">
    <property type="entry name" value="Aldolase_TIM"/>
</dbReference>
<dbReference type="Pfam" id="PF04055">
    <property type="entry name" value="Radical_SAM"/>
    <property type="match status" value="1"/>
</dbReference>
<keyword evidence="2 9" id="KW-0963">Cytoplasm</keyword>
<dbReference type="GO" id="GO:0051539">
    <property type="term" value="F:4 iron, 4 sulfur cluster binding"/>
    <property type="evidence" value="ECO:0007669"/>
    <property type="project" value="UniProtKB-UniRule"/>
</dbReference>
<comment type="similarity">
    <text evidence="9">Belongs to the radical SAM superfamily. Lipoyl synthase family.</text>
</comment>
<evidence type="ECO:0000256" key="10">
    <source>
        <dbReference type="SAM" id="MobiDB-lite"/>
    </source>
</evidence>
<dbReference type="PANTHER" id="PTHR10949:SF0">
    <property type="entry name" value="LIPOYL SYNTHASE, MITOCHONDRIAL"/>
    <property type="match status" value="1"/>
</dbReference>
<keyword evidence="3 9" id="KW-0808">Transferase</keyword>
<dbReference type="Gene3D" id="3.20.20.70">
    <property type="entry name" value="Aldolase class I"/>
    <property type="match status" value="1"/>
</dbReference>
<evidence type="ECO:0000256" key="5">
    <source>
        <dbReference type="ARBA" id="ARBA00022723"/>
    </source>
</evidence>
<feature type="binding site" evidence="9">
    <location>
        <position position="69"/>
    </location>
    <ligand>
        <name>[4Fe-4S] cluster</name>
        <dbReference type="ChEBI" id="CHEBI:49883"/>
        <label>1</label>
    </ligand>
</feature>
<dbReference type="SFLD" id="SFLDS00029">
    <property type="entry name" value="Radical_SAM"/>
    <property type="match status" value="1"/>
</dbReference>
<dbReference type="SFLD" id="SFLDG01058">
    <property type="entry name" value="lipoyl_synthase_like"/>
    <property type="match status" value="1"/>
</dbReference>
<evidence type="ECO:0000256" key="3">
    <source>
        <dbReference type="ARBA" id="ARBA00022679"/>
    </source>
</evidence>
<evidence type="ECO:0000259" key="11">
    <source>
        <dbReference type="PROSITE" id="PS51918"/>
    </source>
</evidence>
<comment type="cofactor">
    <cofactor evidence="9">
        <name>[4Fe-4S] cluster</name>
        <dbReference type="ChEBI" id="CHEBI:49883"/>
    </cofactor>
    <text evidence="9">Binds 2 [4Fe-4S] clusters per subunit. One cluster is coordinated with 3 cysteines and an exchangeable S-adenosyl-L-methionine.</text>
</comment>
<evidence type="ECO:0000313" key="13">
    <source>
        <dbReference type="Proteomes" id="UP000297567"/>
    </source>
</evidence>
<evidence type="ECO:0000256" key="1">
    <source>
        <dbReference type="ARBA" id="ARBA00022485"/>
    </source>
</evidence>
<dbReference type="NCBIfam" id="TIGR00510">
    <property type="entry name" value="lipA"/>
    <property type="match status" value="1"/>
</dbReference>
<comment type="caution">
    <text evidence="12">The sequence shown here is derived from an EMBL/GenBank/DDBJ whole genome shotgun (WGS) entry which is preliminary data.</text>
</comment>
<accession>A0A4Z0ZVI9</accession>